<proteinExistence type="inferred from homology"/>
<accession>A0ABQ2GTV8</accession>
<dbReference type="InterPro" id="IPR039425">
    <property type="entry name" value="RNA_pol_sigma-70-like"/>
</dbReference>
<feature type="domain" description="RNA polymerase sigma-70 region 2" evidence="6">
    <location>
        <begin position="76"/>
        <end position="142"/>
    </location>
</feature>
<dbReference type="InterPro" id="IPR007627">
    <property type="entry name" value="RNA_pol_sigma70_r2"/>
</dbReference>
<evidence type="ECO:0000256" key="3">
    <source>
        <dbReference type="ARBA" id="ARBA00023082"/>
    </source>
</evidence>
<dbReference type="InterPro" id="IPR013325">
    <property type="entry name" value="RNA_pol_sigma_r2"/>
</dbReference>
<dbReference type="InterPro" id="IPR013249">
    <property type="entry name" value="RNA_pol_sigma70_r4_t2"/>
</dbReference>
<dbReference type="CDD" id="cd06171">
    <property type="entry name" value="Sigma70_r4"/>
    <property type="match status" value="1"/>
</dbReference>
<organism evidence="8 9">
    <name type="scientific">Deinococcus aerophilus</name>
    <dbReference type="NCBI Taxonomy" id="522488"/>
    <lineage>
        <taxon>Bacteria</taxon>
        <taxon>Thermotogati</taxon>
        <taxon>Deinococcota</taxon>
        <taxon>Deinococci</taxon>
        <taxon>Deinococcales</taxon>
        <taxon>Deinococcaceae</taxon>
        <taxon>Deinococcus</taxon>
    </lineage>
</organism>
<dbReference type="InterPro" id="IPR013324">
    <property type="entry name" value="RNA_pol_sigma_r3/r4-like"/>
</dbReference>
<evidence type="ECO:0000256" key="5">
    <source>
        <dbReference type="ARBA" id="ARBA00023163"/>
    </source>
</evidence>
<keyword evidence="9" id="KW-1185">Reference proteome</keyword>
<dbReference type="Proteomes" id="UP000661918">
    <property type="component" value="Unassembled WGS sequence"/>
</dbReference>
<keyword evidence="5" id="KW-0804">Transcription</keyword>
<evidence type="ECO:0000313" key="8">
    <source>
        <dbReference type="EMBL" id="GGM13114.1"/>
    </source>
</evidence>
<dbReference type="InterPro" id="IPR014284">
    <property type="entry name" value="RNA_pol_sigma-70_dom"/>
</dbReference>
<feature type="domain" description="RNA polymerase sigma factor 70 region 4 type 2" evidence="7">
    <location>
        <begin position="177"/>
        <end position="229"/>
    </location>
</feature>
<evidence type="ECO:0000259" key="6">
    <source>
        <dbReference type="Pfam" id="PF04542"/>
    </source>
</evidence>
<keyword evidence="3" id="KW-0731">Sigma factor</keyword>
<dbReference type="SUPFAM" id="SSF88659">
    <property type="entry name" value="Sigma3 and sigma4 domains of RNA polymerase sigma factors"/>
    <property type="match status" value="1"/>
</dbReference>
<dbReference type="Pfam" id="PF08281">
    <property type="entry name" value="Sigma70_r4_2"/>
    <property type="match status" value="1"/>
</dbReference>
<comment type="caution">
    <text evidence="8">The sequence shown here is derived from an EMBL/GenBank/DDBJ whole genome shotgun (WGS) entry which is preliminary data.</text>
</comment>
<dbReference type="Gene3D" id="1.10.1740.10">
    <property type="match status" value="1"/>
</dbReference>
<evidence type="ECO:0000259" key="7">
    <source>
        <dbReference type="Pfam" id="PF08281"/>
    </source>
</evidence>
<comment type="similarity">
    <text evidence="1">Belongs to the sigma-70 factor family. ECF subfamily.</text>
</comment>
<dbReference type="InterPro" id="IPR036388">
    <property type="entry name" value="WH-like_DNA-bd_sf"/>
</dbReference>
<keyword evidence="2" id="KW-0805">Transcription regulation</keyword>
<dbReference type="EMBL" id="BMOM01000017">
    <property type="protein sequence ID" value="GGM13114.1"/>
    <property type="molecule type" value="Genomic_DNA"/>
</dbReference>
<dbReference type="PANTHER" id="PTHR43133">
    <property type="entry name" value="RNA POLYMERASE ECF-TYPE SIGMA FACTO"/>
    <property type="match status" value="1"/>
</dbReference>
<dbReference type="SUPFAM" id="SSF88946">
    <property type="entry name" value="Sigma2 domain of RNA polymerase sigma factors"/>
    <property type="match status" value="1"/>
</dbReference>
<evidence type="ECO:0000313" key="9">
    <source>
        <dbReference type="Proteomes" id="UP000661918"/>
    </source>
</evidence>
<gene>
    <name evidence="8" type="ORF">GCM10010841_22170</name>
</gene>
<protein>
    <submittedName>
        <fullName evidence="8">RNA polymerase sigma factor</fullName>
    </submittedName>
</protein>
<name>A0ABQ2GTV8_9DEIO</name>
<reference evidence="9" key="1">
    <citation type="journal article" date="2019" name="Int. J. Syst. Evol. Microbiol.">
        <title>The Global Catalogue of Microorganisms (GCM) 10K type strain sequencing project: providing services to taxonomists for standard genome sequencing and annotation.</title>
        <authorList>
            <consortium name="The Broad Institute Genomics Platform"/>
            <consortium name="The Broad Institute Genome Sequencing Center for Infectious Disease"/>
            <person name="Wu L."/>
            <person name="Ma J."/>
        </authorList>
    </citation>
    <scope>NUCLEOTIDE SEQUENCE [LARGE SCALE GENOMIC DNA]</scope>
    <source>
        <strain evidence="9">JCM 15443</strain>
    </source>
</reference>
<sequence>MVGGSGHGRCGVHPSVVAAEVGGPACAAAWVAAGRYGVQDVTSPTDPAVPPAAPDVISPELLTRLMAGEEAAWYAFVQEYEGRMYGYLYRLEGNSEDALDLTQEVFYRAWRSIRTFRPGERVLPWLYQVARNTQIESHRRKQLQRFSLEQAREDVGFEVASEARSPVGAAESADAQDRVQRALLRLPAEYREAVVLRFVEDLPYDDIARIQGVAVGTAKSRVFRAKEQLAELLADVADVN</sequence>
<keyword evidence="4" id="KW-0238">DNA-binding</keyword>
<evidence type="ECO:0000256" key="4">
    <source>
        <dbReference type="ARBA" id="ARBA00023125"/>
    </source>
</evidence>
<dbReference type="Gene3D" id="1.10.10.10">
    <property type="entry name" value="Winged helix-like DNA-binding domain superfamily/Winged helix DNA-binding domain"/>
    <property type="match status" value="1"/>
</dbReference>
<dbReference type="PANTHER" id="PTHR43133:SF8">
    <property type="entry name" value="RNA POLYMERASE SIGMA FACTOR HI_1459-RELATED"/>
    <property type="match status" value="1"/>
</dbReference>
<evidence type="ECO:0000256" key="2">
    <source>
        <dbReference type="ARBA" id="ARBA00023015"/>
    </source>
</evidence>
<evidence type="ECO:0000256" key="1">
    <source>
        <dbReference type="ARBA" id="ARBA00010641"/>
    </source>
</evidence>
<dbReference type="Pfam" id="PF04542">
    <property type="entry name" value="Sigma70_r2"/>
    <property type="match status" value="1"/>
</dbReference>
<dbReference type="NCBIfam" id="TIGR02937">
    <property type="entry name" value="sigma70-ECF"/>
    <property type="match status" value="1"/>
</dbReference>